<feature type="chain" id="PRO_5043776811" evidence="1">
    <location>
        <begin position="18"/>
        <end position="1320"/>
    </location>
</feature>
<name>A0AAV9XYS2_9CRYT</name>
<organism evidence="2 3">
    <name type="scientific">Cryptosporidium xiaoi</name>
    <dbReference type="NCBI Taxonomy" id="659607"/>
    <lineage>
        <taxon>Eukaryota</taxon>
        <taxon>Sar</taxon>
        <taxon>Alveolata</taxon>
        <taxon>Apicomplexa</taxon>
        <taxon>Conoidasida</taxon>
        <taxon>Coccidia</taxon>
        <taxon>Eucoccidiorida</taxon>
        <taxon>Eimeriorina</taxon>
        <taxon>Cryptosporidiidae</taxon>
        <taxon>Cryptosporidium</taxon>
    </lineage>
</organism>
<feature type="signal peptide" evidence="1">
    <location>
        <begin position="1"/>
        <end position="17"/>
    </location>
</feature>
<keyword evidence="3" id="KW-1185">Reference proteome</keyword>
<accession>A0AAV9XYS2</accession>
<dbReference type="EMBL" id="JAWDEY010000016">
    <property type="protein sequence ID" value="KAK6589047.1"/>
    <property type="molecule type" value="Genomic_DNA"/>
</dbReference>
<evidence type="ECO:0000256" key="1">
    <source>
        <dbReference type="SAM" id="SignalP"/>
    </source>
</evidence>
<reference evidence="2 3" key="1">
    <citation type="submission" date="2023-10" db="EMBL/GenBank/DDBJ databases">
        <title>Comparative genomics analysis reveals potential genetic determinants of host preference in Cryptosporidium xiaoi.</title>
        <authorList>
            <person name="Xiao L."/>
            <person name="Li J."/>
        </authorList>
    </citation>
    <scope>NUCLEOTIDE SEQUENCE [LARGE SCALE GENOMIC DNA]</scope>
    <source>
        <strain evidence="2 3">52996</strain>
    </source>
</reference>
<proteinExistence type="predicted"/>
<keyword evidence="1" id="KW-0732">Signal</keyword>
<evidence type="ECO:0000313" key="2">
    <source>
        <dbReference type="EMBL" id="KAK6589047.1"/>
    </source>
</evidence>
<sequence>MIRILVLLYFILPSFYCSETNRDEFNIKYLELSNNFEFHISSSDTKSSQDEVIDDEICIKLSEGKSDLKLKISGVPLVYNGEINLSCNCIEINNEGVKDLPGKQLSGLNCTSTSYLLDPSLNLDSNESSDLDEYENDAELIKSFISEIRGTKLTLEILMSLDKRLEEFCRVSLLGFRNNLVAFPKLEAEHYSLIKVGMFLCVYFGKKNNYYFEHPSPVTEILEGDLFNTDSNSDINFNANEFSEDNLFKWDYSDGQSEASNINDNNDLVEENYSEIDNQNSNGGDNKVNINKSDEQDLSANLNPFLRLTYIFDKPYPRLFVRSNVPYTKAIYGIDRSIKQNFYSVAGKWQISNTPGYTRVKSKNSILSLLGSKYNSINKEAYVIRKLKNIHNKWKNLTFNSREKEFLGCPVGDRNNMLVFRSNVEVVDSTYQSFKSFPTNMKFMSIINLMASKYPNSYKNNNFENPCNYGGNIRGCLKLIREKIRDKTLNYIVGNLFVNMIYGLWITWGSDIWYLISAFDFEKLFQDYGFSSNVDLNAYNDIDPINTVFTRLFNIEPLKDDNSQDIISVLMKNLRNNDIETSSLEKDLFQFGVFSVNPLLFKSFWTIFSKSYCNVISDSAFITWVGNKFTLNRSDTQLIGTNVDGDYDDNQFDFGNEDEENYDLKDYSIDSKSISKYNEKDWSWLLEPLPNYFDSVDPEIEVEHYYKHDVGEYTLPEFYEYDELEEIYSNNSPGDEKQNAINRKMFFRSNYFSNENKRKWVSFIVKNVPFRDSVKRHLEFKCNIGSWPYKGGYVSWMGHYMCEVIAISYFSSNKFDFSSFESYYKEDPTFVKKGGNYFKRLHRPRMIGIEFETSYPHRCGIGYLGNESKKSLTHVNGFVLLRLSLGFCIKNGFTLQWLSDNSFNIYTGVNYKYSQILETGLTYYQRNGFELSGSVEQRVYSNYTCSGVLLVEKETVNSESALNSYEFNDQTVGCQIYVDPIVVTDGIKTDELEFMRRKHTGLMYNYKFGCDGMESENNDDGDNFNGVTNHCVKFYPLLEKIKTKDNKFVCRFELEEKWKTINSKFPDVCKIGARIGDCHKTIRKSLKCNHEHKFNCELDSFIIDTFIKPKNVELIYSHFNQISLLLMKGINNYAKNWNEESVNAVKDLLSKLLSKNDVELIYNKGINSIIKDRISMFMNEYNNLKENEILKEISEIFSHSGILLDVHTLPLFWKLVSFRIEDIHVFVNKNYSFENNIKRNESLVNKIFRSKSDRNGSFKNKKVERVISVEDDNLMKIYDFSSSIPQYCPIAITFYWIDKYLWQMYRYPGSKLQEIAPIGS</sequence>
<protein>
    <submittedName>
        <fullName evidence="2">Uncharacterized protein</fullName>
    </submittedName>
</protein>
<dbReference type="Proteomes" id="UP001311799">
    <property type="component" value="Unassembled WGS sequence"/>
</dbReference>
<gene>
    <name evidence="2" type="ORF">RS030_243637</name>
</gene>
<evidence type="ECO:0000313" key="3">
    <source>
        <dbReference type="Proteomes" id="UP001311799"/>
    </source>
</evidence>
<comment type="caution">
    <text evidence="2">The sequence shown here is derived from an EMBL/GenBank/DDBJ whole genome shotgun (WGS) entry which is preliminary data.</text>
</comment>